<dbReference type="InterPro" id="IPR043134">
    <property type="entry name" value="GTP-CH-I_N"/>
</dbReference>
<dbReference type="FunFam" id="1.10.286.10:FF:000003">
    <property type="entry name" value="GTP cyclohydrolase 1"/>
    <property type="match status" value="1"/>
</dbReference>
<dbReference type="EMBL" id="VXIV02000629">
    <property type="protein sequence ID" value="KAF6037079.1"/>
    <property type="molecule type" value="Genomic_DNA"/>
</dbReference>
<evidence type="ECO:0000256" key="2">
    <source>
        <dbReference type="ARBA" id="ARBA00017272"/>
    </source>
</evidence>
<organism evidence="9 10">
    <name type="scientific">Bugula neritina</name>
    <name type="common">Brown bryozoan</name>
    <name type="synonym">Sertularia neritina</name>
    <dbReference type="NCBI Taxonomy" id="10212"/>
    <lineage>
        <taxon>Eukaryota</taxon>
        <taxon>Metazoa</taxon>
        <taxon>Spiralia</taxon>
        <taxon>Lophotrochozoa</taxon>
        <taxon>Bryozoa</taxon>
        <taxon>Gymnolaemata</taxon>
        <taxon>Cheilostomatida</taxon>
        <taxon>Flustrina</taxon>
        <taxon>Buguloidea</taxon>
        <taxon>Bugulidae</taxon>
        <taxon>Bugula</taxon>
    </lineage>
</organism>
<dbReference type="Pfam" id="PF01227">
    <property type="entry name" value="GTP_cyclohydroI"/>
    <property type="match status" value="1"/>
</dbReference>
<feature type="domain" description="GTP cyclohydrolase I" evidence="8">
    <location>
        <begin position="30"/>
        <end position="71"/>
    </location>
</feature>
<comment type="caution">
    <text evidence="9">The sequence shown here is derived from an EMBL/GenBank/DDBJ whole genome shotgun (WGS) entry which is preliminary data.</text>
</comment>
<dbReference type="InterPro" id="IPR001474">
    <property type="entry name" value="GTP_CycHdrlase_I"/>
</dbReference>
<evidence type="ECO:0000256" key="4">
    <source>
        <dbReference type="ARBA" id="ARBA00022801"/>
    </source>
</evidence>
<dbReference type="GO" id="GO:0046654">
    <property type="term" value="P:tetrahydrofolate biosynthetic process"/>
    <property type="evidence" value="ECO:0007669"/>
    <property type="project" value="InterPro"/>
</dbReference>
<evidence type="ECO:0000313" key="9">
    <source>
        <dbReference type="EMBL" id="KAF6037079.1"/>
    </source>
</evidence>
<dbReference type="SUPFAM" id="SSF55620">
    <property type="entry name" value="Tetrahydrobiopterin biosynthesis enzymes-like"/>
    <property type="match status" value="1"/>
</dbReference>
<dbReference type="PANTHER" id="PTHR11109:SF7">
    <property type="entry name" value="GTP CYCLOHYDROLASE 1"/>
    <property type="match status" value="1"/>
</dbReference>
<dbReference type="OrthoDB" id="4966at2759"/>
<keyword evidence="3" id="KW-0547">Nucleotide-binding</keyword>
<dbReference type="GO" id="GO:0003934">
    <property type="term" value="F:GTP cyclohydrolase I activity"/>
    <property type="evidence" value="ECO:0007669"/>
    <property type="project" value="InterPro"/>
</dbReference>
<dbReference type="GO" id="GO:0006729">
    <property type="term" value="P:tetrahydrobiopterin biosynthetic process"/>
    <property type="evidence" value="ECO:0007669"/>
    <property type="project" value="TreeGrafter"/>
</dbReference>
<proteinExistence type="inferred from homology"/>
<reference evidence="9" key="1">
    <citation type="submission" date="2020-06" db="EMBL/GenBank/DDBJ databases">
        <title>Draft genome of Bugula neritina, a colonial animal packing powerful symbionts and potential medicines.</title>
        <authorList>
            <person name="Rayko M."/>
        </authorList>
    </citation>
    <scope>NUCLEOTIDE SEQUENCE [LARGE SCALE GENOMIC DNA]</scope>
    <source>
        <strain evidence="9">Kwan_BN1</strain>
    </source>
</reference>
<dbReference type="Gene3D" id="1.10.286.10">
    <property type="match status" value="1"/>
</dbReference>
<evidence type="ECO:0000259" key="8">
    <source>
        <dbReference type="Pfam" id="PF01227"/>
    </source>
</evidence>
<dbReference type="AlphaFoldDB" id="A0A7J7KEL5"/>
<dbReference type="Proteomes" id="UP000593567">
    <property type="component" value="Unassembled WGS sequence"/>
</dbReference>
<keyword evidence="4" id="KW-0378">Hydrolase</keyword>
<name>A0A7J7KEL5_BUGNE</name>
<dbReference type="GO" id="GO:0008270">
    <property type="term" value="F:zinc ion binding"/>
    <property type="evidence" value="ECO:0007669"/>
    <property type="project" value="TreeGrafter"/>
</dbReference>
<keyword evidence="5" id="KW-0342">GTP-binding</keyword>
<evidence type="ECO:0000256" key="6">
    <source>
        <dbReference type="ARBA" id="ARBA00030854"/>
    </source>
</evidence>
<comment type="similarity">
    <text evidence="1">Belongs to the GTP cyclohydrolase I family.</text>
</comment>
<dbReference type="PANTHER" id="PTHR11109">
    <property type="entry name" value="GTP CYCLOHYDROLASE I"/>
    <property type="match status" value="1"/>
</dbReference>
<evidence type="ECO:0000256" key="3">
    <source>
        <dbReference type="ARBA" id="ARBA00022741"/>
    </source>
</evidence>
<dbReference type="InterPro" id="IPR020602">
    <property type="entry name" value="GTP_CycHdrlase_I_dom"/>
</dbReference>
<evidence type="ECO:0000256" key="5">
    <source>
        <dbReference type="ARBA" id="ARBA00023134"/>
    </source>
</evidence>
<protein>
    <recommendedName>
        <fullName evidence="2">GTP cyclohydrolase 1</fullName>
    </recommendedName>
    <alternativeName>
        <fullName evidence="6">GTP cyclohydrolase I</fullName>
    </alternativeName>
</protein>
<feature type="region of interest" description="Disordered" evidence="7">
    <location>
        <begin position="1"/>
        <end position="23"/>
    </location>
</feature>
<dbReference type="GO" id="GO:0005525">
    <property type="term" value="F:GTP binding"/>
    <property type="evidence" value="ECO:0007669"/>
    <property type="project" value="UniProtKB-KW"/>
</dbReference>
<evidence type="ECO:0000313" key="10">
    <source>
        <dbReference type="Proteomes" id="UP000593567"/>
    </source>
</evidence>
<dbReference type="GO" id="GO:0005737">
    <property type="term" value="C:cytoplasm"/>
    <property type="evidence" value="ECO:0007669"/>
    <property type="project" value="TreeGrafter"/>
</dbReference>
<gene>
    <name evidence="9" type="ORF">EB796_004605</name>
</gene>
<accession>A0A7J7KEL5</accession>
<sequence length="83" mass="9495">MDREDVEEDAHERRRSIVGKEQHDRLADMSNAVRCMLKSVGENPDREGLLKTPERAAKAFMFFTKGYEDSISVSSGECNDTDW</sequence>
<evidence type="ECO:0000256" key="1">
    <source>
        <dbReference type="ARBA" id="ARBA00008085"/>
    </source>
</evidence>
<evidence type="ECO:0000256" key="7">
    <source>
        <dbReference type="SAM" id="MobiDB-lite"/>
    </source>
</evidence>
<keyword evidence="10" id="KW-1185">Reference proteome</keyword>